<comment type="caution">
    <text evidence="2">The sequence shown here is derived from an EMBL/GenBank/DDBJ whole genome shotgun (WGS) entry which is preliminary data.</text>
</comment>
<dbReference type="SMART" id="SM00220">
    <property type="entry name" value="S_TKc"/>
    <property type="match status" value="1"/>
</dbReference>
<proteinExistence type="predicted"/>
<dbReference type="GO" id="GO:0010506">
    <property type="term" value="P:regulation of autophagy"/>
    <property type="evidence" value="ECO:0007669"/>
    <property type="project" value="InterPro"/>
</dbReference>
<feature type="domain" description="Protein kinase" evidence="1">
    <location>
        <begin position="1"/>
        <end position="233"/>
    </location>
</feature>
<dbReference type="EMBL" id="SGPJ01000257">
    <property type="protein sequence ID" value="THG96151.1"/>
    <property type="molecule type" value="Genomic_DNA"/>
</dbReference>
<evidence type="ECO:0000313" key="3">
    <source>
        <dbReference type="Proteomes" id="UP000309038"/>
    </source>
</evidence>
<dbReference type="InterPro" id="IPR000719">
    <property type="entry name" value="Prot_kinase_dom"/>
</dbReference>
<evidence type="ECO:0000259" key="1">
    <source>
        <dbReference type="PROSITE" id="PS50011"/>
    </source>
</evidence>
<sequence>MTFFTDCYPKPFLSGSLTATSTLFSADEIIFPIPCDRVFTIGRDLALAANPDDSGYIDNRYNFVILVMEYAPYGSLSDLLKHPLTELDSKIVTRHVCSALQYLHLEKNMIHWDLKPQNILSFGLDPISVKLTDFGLTKVLTGETLQQSICGTPAYMAPEIIAAVQWPAEARMNYDYKVDCWALGVTIFTMLAGILPFSRHQLHIQTGYDKREVDWSLLPSTVGNNVWVSLKNL</sequence>
<dbReference type="Proteomes" id="UP000309038">
    <property type="component" value="Unassembled WGS sequence"/>
</dbReference>
<organism evidence="2 3">
    <name type="scientific">Hermanssonia centrifuga</name>
    <dbReference type="NCBI Taxonomy" id="98765"/>
    <lineage>
        <taxon>Eukaryota</taxon>
        <taxon>Fungi</taxon>
        <taxon>Dikarya</taxon>
        <taxon>Basidiomycota</taxon>
        <taxon>Agaricomycotina</taxon>
        <taxon>Agaricomycetes</taxon>
        <taxon>Polyporales</taxon>
        <taxon>Meruliaceae</taxon>
        <taxon>Hermanssonia</taxon>
    </lineage>
</organism>
<dbReference type="GO" id="GO:0005524">
    <property type="term" value="F:ATP binding"/>
    <property type="evidence" value="ECO:0007669"/>
    <property type="project" value="InterPro"/>
</dbReference>
<reference evidence="2 3" key="1">
    <citation type="submission" date="2019-02" db="EMBL/GenBank/DDBJ databases">
        <title>Genome sequencing of the rare red list fungi Phlebia centrifuga.</title>
        <authorList>
            <person name="Buettner E."/>
            <person name="Kellner H."/>
        </authorList>
    </citation>
    <scope>NUCLEOTIDE SEQUENCE [LARGE SCALE GENOMIC DNA]</scope>
    <source>
        <strain evidence="2 3">DSM 108282</strain>
    </source>
</reference>
<dbReference type="PANTHER" id="PTHR24348">
    <property type="entry name" value="SERINE/THREONINE-PROTEIN KINASE UNC-51-RELATED"/>
    <property type="match status" value="1"/>
</dbReference>
<dbReference type="AlphaFoldDB" id="A0A4S4KDJ1"/>
<accession>A0A4S4KDJ1</accession>
<protein>
    <recommendedName>
        <fullName evidence="1">Protein kinase domain-containing protein</fullName>
    </recommendedName>
</protein>
<dbReference type="PROSITE" id="PS50011">
    <property type="entry name" value="PROTEIN_KINASE_DOM"/>
    <property type="match status" value="1"/>
</dbReference>
<name>A0A4S4KDJ1_9APHY</name>
<dbReference type="Pfam" id="PF00069">
    <property type="entry name" value="Pkinase"/>
    <property type="match status" value="1"/>
</dbReference>
<dbReference type="InterPro" id="IPR011009">
    <property type="entry name" value="Kinase-like_dom_sf"/>
</dbReference>
<dbReference type="Gene3D" id="1.10.510.10">
    <property type="entry name" value="Transferase(Phosphotransferase) domain 1"/>
    <property type="match status" value="1"/>
</dbReference>
<keyword evidence="3" id="KW-1185">Reference proteome</keyword>
<dbReference type="SUPFAM" id="SSF56112">
    <property type="entry name" value="Protein kinase-like (PK-like)"/>
    <property type="match status" value="1"/>
</dbReference>
<dbReference type="GO" id="GO:0004674">
    <property type="term" value="F:protein serine/threonine kinase activity"/>
    <property type="evidence" value="ECO:0007669"/>
    <property type="project" value="InterPro"/>
</dbReference>
<evidence type="ECO:0000313" key="2">
    <source>
        <dbReference type="EMBL" id="THG96151.1"/>
    </source>
</evidence>
<gene>
    <name evidence="2" type="ORF">EW026_g5627</name>
</gene>
<dbReference type="InterPro" id="IPR045269">
    <property type="entry name" value="Atg1-like"/>
</dbReference>
<dbReference type="GO" id="GO:0005737">
    <property type="term" value="C:cytoplasm"/>
    <property type="evidence" value="ECO:0007669"/>
    <property type="project" value="TreeGrafter"/>
</dbReference>